<dbReference type="GO" id="GO:0016757">
    <property type="term" value="F:glycosyltransferase activity"/>
    <property type="evidence" value="ECO:0007669"/>
    <property type="project" value="UniProtKB-KW"/>
</dbReference>
<accession>A0A9J6PCA1</accession>
<dbReference type="InterPro" id="IPR029044">
    <property type="entry name" value="Nucleotide-diphossugar_trans"/>
</dbReference>
<dbReference type="AlphaFoldDB" id="A0A9J6PCA1"/>
<keyword evidence="3" id="KW-0808">Transferase</keyword>
<reference evidence="3" key="2">
    <citation type="submission" date="2021-04" db="EMBL/GenBank/DDBJ databases">
        <authorList>
            <person name="Dong X."/>
        </authorList>
    </citation>
    <scope>NUCLEOTIDE SEQUENCE</scope>
    <source>
        <strain evidence="3">ZWT</strain>
    </source>
</reference>
<proteinExistence type="predicted"/>
<dbReference type="Pfam" id="PF13174">
    <property type="entry name" value="TPR_6"/>
    <property type="match status" value="1"/>
</dbReference>
<dbReference type="PROSITE" id="PS50005">
    <property type="entry name" value="TPR"/>
    <property type="match status" value="1"/>
</dbReference>
<keyword evidence="4" id="KW-1185">Reference proteome</keyword>
<feature type="repeat" description="TPR" evidence="1">
    <location>
        <begin position="273"/>
        <end position="306"/>
    </location>
</feature>
<reference evidence="3" key="1">
    <citation type="journal article" date="2021" name="mSystems">
        <title>Bacteria and Archaea Synergistically Convert Glycine Betaine to Biogenic Methane in the Formosa Cold Seep of the South China Sea.</title>
        <authorList>
            <person name="Li L."/>
            <person name="Zhang W."/>
            <person name="Zhang S."/>
            <person name="Song L."/>
            <person name="Sun Q."/>
            <person name="Zhang H."/>
            <person name="Xiang H."/>
            <person name="Dong X."/>
        </authorList>
    </citation>
    <scope>NUCLEOTIDE SEQUENCE</scope>
    <source>
        <strain evidence="3">ZWT</strain>
    </source>
</reference>
<dbReference type="SUPFAM" id="SSF48452">
    <property type="entry name" value="TPR-like"/>
    <property type="match status" value="1"/>
</dbReference>
<keyword evidence="3" id="KW-0328">Glycosyltransferase</keyword>
<feature type="domain" description="Glycosyltransferase 2-like" evidence="2">
    <location>
        <begin position="4"/>
        <end position="105"/>
    </location>
</feature>
<evidence type="ECO:0000259" key="2">
    <source>
        <dbReference type="Pfam" id="PF00535"/>
    </source>
</evidence>
<dbReference type="InterPro" id="IPR011990">
    <property type="entry name" value="TPR-like_helical_dom_sf"/>
</dbReference>
<dbReference type="SUPFAM" id="SSF53448">
    <property type="entry name" value="Nucleotide-diphospho-sugar transferases"/>
    <property type="match status" value="1"/>
</dbReference>
<dbReference type="EC" id="2.4.-.-" evidence="3"/>
<dbReference type="PANTHER" id="PTHR43630">
    <property type="entry name" value="POLY-BETA-1,6-N-ACETYL-D-GLUCOSAMINE SYNTHASE"/>
    <property type="match status" value="1"/>
</dbReference>
<dbReference type="InterPro" id="IPR019734">
    <property type="entry name" value="TPR_rpt"/>
</dbReference>
<dbReference type="PANTHER" id="PTHR43630:SF2">
    <property type="entry name" value="GLYCOSYLTRANSFERASE"/>
    <property type="match status" value="1"/>
</dbReference>
<organism evidence="3 4">
    <name type="scientific">Oceanirhabdus seepicola</name>
    <dbReference type="NCBI Taxonomy" id="2828781"/>
    <lineage>
        <taxon>Bacteria</taxon>
        <taxon>Bacillati</taxon>
        <taxon>Bacillota</taxon>
        <taxon>Clostridia</taxon>
        <taxon>Eubacteriales</taxon>
        <taxon>Clostridiaceae</taxon>
        <taxon>Oceanirhabdus</taxon>
    </lineage>
</organism>
<dbReference type="EMBL" id="JAGSOJ010000007">
    <property type="protein sequence ID" value="MCM1992621.1"/>
    <property type="molecule type" value="Genomic_DNA"/>
</dbReference>
<dbReference type="CDD" id="cd02511">
    <property type="entry name" value="Beta4Glucosyltransferase"/>
    <property type="match status" value="1"/>
</dbReference>
<dbReference type="InterPro" id="IPR001173">
    <property type="entry name" value="Glyco_trans_2-like"/>
</dbReference>
<keyword evidence="1" id="KW-0802">TPR repeat</keyword>
<evidence type="ECO:0000313" key="3">
    <source>
        <dbReference type="EMBL" id="MCM1992621.1"/>
    </source>
</evidence>
<name>A0A9J6PCA1_9CLOT</name>
<dbReference type="Pfam" id="PF00535">
    <property type="entry name" value="Glycos_transf_2"/>
    <property type="match status" value="1"/>
</dbReference>
<dbReference type="Gene3D" id="3.90.550.10">
    <property type="entry name" value="Spore Coat Polysaccharide Biosynthesis Protein SpsA, Chain A"/>
    <property type="match status" value="1"/>
</dbReference>
<comment type="caution">
    <text evidence="3">The sequence shown here is derived from an EMBL/GenBank/DDBJ whole genome shotgun (WGS) entry which is preliminary data.</text>
</comment>
<dbReference type="Gene3D" id="1.25.40.10">
    <property type="entry name" value="Tetratricopeptide repeat domain"/>
    <property type="match status" value="1"/>
</dbReference>
<dbReference type="Proteomes" id="UP001056429">
    <property type="component" value="Unassembled WGS sequence"/>
</dbReference>
<protein>
    <submittedName>
        <fullName evidence="3">Glycosyltransferase</fullName>
        <ecNumber evidence="3">2.4.-.-</ecNumber>
    </submittedName>
</protein>
<sequence length="705" mass="83969">MKLSIAMIVRNEEKYIENTLKPLRQLENYIDTEIIIVDTGSTDKTVEIAKKYTDKIYFHQWNDNFGDMRNKSINYCTGDWIMVVDADEVLYDVEELGDLLKSKRFIQHNSALIKIINFNKSIENSIKNGYISPLLRLFKKDTVKYEGVVHEQPQIKHPIIDTNIRFVHYGYNSSDYELMEYKFQRNIKLLLEELKTEPDNIYINFQIAVSYDMHNDLNEALKYIEISYNKAKGQLDNFIYVLDKYCFILYKLKEYSSLIPKIKQGIKYRKDFLDFYFYLGEAYYNLGKKDDAIKAYKKYLYYFNKLKENLLTPCTTLSILTRGHKDNVLYNLALCYYKNKCYQNALATIMKVENKDLLKDKTFFILKIIVEGKLWNEIGKIDDFVDKLNYETILTYIHKEVSLKDLEILSKMDLNKELREIIFLVYSFRKNGKLEPDSIIIIKDRILQSKIPYFTYVYYLLKHDIIEESRFFVSYGKSKFENILLSLCREYFDFNGILLEALKKIKPDNFTNVIIRIIMQKTLLLSGKLPLDKRKELFLTYIAESYYSILKTYNKHVIEDNDWMLSSEERFIVKLKGTLQKKYENSIEYIKSIKEILQIEKSYVNYIKLLIEEQKQYTANDEIRAFIPELVNSIQGLINSEKYQEAYNTINEGLDLVKFDFDLMVIKYSLLLKFNYEEESMCCLQDIILYGQEKKVKKFVKEFLN</sequence>
<gene>
    <name evidence="3" type="ORF">KDK92_23140</name>
</gene>
<evidence type="ECO:0000313" key="4">
    <source>
        <dbReference type="Proteomes" id="UP001056429"/>
    </source>
</evidence>
<evidence type="ECO:0000256" key="1">
    <source>
        <dbReference type="PROSITE-ProRule" id="PRU00339"/>
    </source>
</evidence>